<dbReference type="EMBL" id="GBXM01007050">
    <property type="protein sequence ID" value="JAI01528.1"/>
    <property type="molecule type" value="Transcribed_RNA"/>
</dbReference>
<organism evidence="1">
    <name type="scientific">Anguilla anguilla</name>
    <name type="common">European freshwater eel</name>
    <name type="synonym">Muraena anguilla</name>
    <dbReference type="NCBI Taxonomy" id="7936"/>
    <lineage>
        <taxon>Eukaryota</taxon>
        <taxon>Metazoa</taxon>
        <taxon>Chordata</taxon>
        <taxon>Craniata</taxon>
        <taxon>Vertebrata</taxon>
        <taxon>Euteleostomi</taxon>
        <taxon>Actinopterygii</taxon>
        <taxon>Neopterygii</taxon>
        <taxon>Teleostei</taxon>
        <taxon>Anguilliformes</taxon>
        <taxon>Anguillidae</taxon>
        <taxon>Anguilla</taxon>
    </lineage>
</organism>
<evidence type="ECO:0000313" key="1">
    <source>
        <dbReference type="EMBL" id="JAI01528.1"/>
    </source>
</evidence>
<reference evidence="1" key="2">
    <citation type="journal article" date="2015" name="Fish Shellfish Immunol.">
        <title>Early steps in the European eel (Anguilla anguilla)-Vibrio vulnificus interaction in the gills: Role of the RtxA13 toxin.</title>
        <authorList>
            <person name="Callol A."/>
            <person name="Pajuelo D."/>
            <person name="Ebbesson L."/>
            <person name="Teles M."/>
            <person name="MacKenzie S."/>
            <person name="Amaro C."/>
        </authorList>
    </citation>
    <scope>NUCLEOTIDE SEQUENCE</scope>
</reference>
<sequence>MWVRLIGHRCNSLNLLRRVRARPKLLMVPGVGLQNEMMLVNCKCVILACHLD</sequence>
<protein>
    <submittedName>
        <fullName evidence="1">Uncharacterized protein</fullName>
    </submittedName>
</protein>
<accession>A0A0E9XFL3</accession>
<name>A0A0E9XFL3_ANGAN</name>
<dbReference type="AlphaFoldDB" id="A0A0E9XFL3"/>
<proteinExistence type="predicted"/>
<reference evidence="1" key="1">
    <citation type="submission" date="2014-11" db="EMBL/GenBank/DDBJ databases">
        <authorList>
            <person name="Amaro Gonzalez C."/>
        </authorList>
    </citation>
    <scope>NUCLEOTIDE SEQUENCE</scope>
</reference>